<accession>A0A1C0A5K8</accession>
<reference evidence="2 3" key="2">
    <citation type="submission" date="2016-08" db="EMBL/GenBank/DDBJ databases">
        <title>Orenia metallireducens sp. nov. strain Z6, a Novel Metal-reducing Firmicute from the Deep Subsurface.</title>
        <authorList>
            <person name="Maxim B.I."/>
            <person name="Kenneth K."/>
            <person name="Flynn T.M."/>
            <person name="Oloughlin E.J."/>
            <person name="Locke R.A."/>
            <person name="Weber J.R."/>
            <person name="Egan S.M."/>
            <person name="Mackie R.I."/>
            <person name="Cann I.K."/>
        </authorList>
    </citation>
    <scope>NUCLEOTIDE SEQUENCE [LARGE SCALE GENOMIC DNA]</scope>
    <source>
        <strain evidence="2 3">Z6</strain>
    </source>
</reference>
<dbReference type="AlphaFoldDB" id="A0A1C0A5K8"/>
<keyword evidence="1" id="KW-0472">Membrane</keyword>
<dbReference type="PANTHER" id="PTHR35867">
    <property type="entry name" value="PROTEIN RSEC"/>
    <property type="match status" value="1"/>
</dbReference>
<dbReference type="RefSeq" id="WP_068719343.1">
    <property type="nucleotide sequence ID" value="NZ_LWDV01000010.1"/>
</dbReference>
<evidence type="ECO:0000313" key="2">
    <source>
        <dbReference type="EMBL" id="OCL25431.1"/>
    </source>
</evidence>
<feature type="transmembrane region" description="Helical" evidence="1">
    <location>
        <begin position="98"/>
        <end position="116"/>
    </location>
</feature>
<keyword evidence="1" id="KW-1133">Transmembrane helix</keyword>
<name>A0A1C0A5K8_9FIRM</name>
<sequence>MRQFAQVISVLDNEHKVEVVIKKHSACGKCGGCHKGDDMKLIVDNDLKAKLGDMVILEMEESSLLNAALFIYLLPLVGLVIGYLAGVALGIDTELGRIGLGFLLFLASFLIARGFGKVQENKYNLKLTGILD</sequence>
<dbReference type="PIRSF" id="PIRSF004923">
    <property type="entry name" value="RseC"/>
    <property type="match status" value="1"/>
</dbReference>
<reference evidence="3" key="1">
    <citation type="submission" date="2016-07" db="EMBL/GenBank/DDBJ databases">
        <authorList>
            <person name="Florea S."/>
            <person name="Webb J.S."/>
            <person name="Jaromczyk J."/>
            <person name="Schardl C.L."/>
        </authorList>
    </citation>
    <scope>NUCLEOTIDE SEQUENCE [LARGE SCALE GENOMIC DNA]</scope>
    <source>
        <strain evidence="3">Z6</strain>
    </source>
</reference>
<comment type="caution">
    <text evidence="2">The sequence shown here is derived from an EMBL/GenBank/DDBJ whole genome shotgun (WGS) entry which is preliminary data.</text>
</comment>
<dbReference type="InterPro" id="IPR007359">
    <property type="entry name" value="SigmaE_reg_RseC_MucC"/>
</dbReference>
<proteinExistence type="predicted"/>
<dbReference type="PANTHER" id="PTHR35867:SF1">
    <property type="entry name" value="PROTEIN RSEC"/>
    <property type="match status" value="1"/>
</dbReference>
<dbReference type="Proteomes" id="UP000093514">
    <property type="component" value="Unassembled WGS sequence"/>
</dbReference>
<evidence type="ECO:0000313" key="3">
    <source>
        <dbReference type="Proteomes" id="UP000093514"/>
    </source>
</evidence>
<organism evidence="2 3">
    <name type="scientific">Orenia metallireducens</name>
    <dbReference type="NCBI Taxonomy" id="1413210"/>
    <lineage>
        <taxon>Bacteria</taxon>
        <taxon>Bacillati</taxon>
        <taxon>Bacillota</taxon>
        <taxon>Clostridia</taxon>
        <taxon>Halanaerobiales</taxon>
        <taxon>Halobacteroidaceae</taxon>
        <taxon>Orenia</taxon>
    </lineage>
</organism>
<dbReference type="InterPro" id="IPR026268">
    <property type="entry name" value="RseC"/>
</dbReference>
<dbReference type="EMBL" id="LWDV01000010">
    <property type="protein sequence ID" value="OCL25431.1"/>
    <property type="molecule type" value="Genomic_DNA"/>
</dbReference>
<protein>
    <recommendedName>
        <fullName evidence="4">Positive regulator of sigma(E), RseC/MucC</fullName>
    </recommendedName>
</protein>
<feature type="transmembrane region" description="Helical" evidence="1">
    <location>
        <begin position="64"/>
        <end position="86"/>
    </location>
</feature>
<keyword evidence="3" id="KW-1185">Reference proteome</keyword>
<evidence type="ECO:0008006" key="4">
    <source>
        <dbReference type="Google" id="ProtNLM"/>
    </source>
</evidence>
<keyword evidence="1" id="KW-0812">Transmembrane</keyword>
<dbReference type="Pfam" id="PF04246">
    <property type="entry name" value="RseC_MucC"/>
    <property type="match status" value="1"/>
</dbReference>
<gene>
    <name evidence="2" type="ORF">U472_13870</name>
</gene>
<evidence type="ECO:0000256" key="1">
    <source>
        <dbReference type="SAM" id="Phobius"/>
    </source>
</evidence>